<feature type="transmembrane region" description="Helical" evidence="1">
    <location>
        <begin position="38"/>
        <end position="59"/>
    </location>
</feature>
<dbReference type="EMBL" id="ASPP01003624">
    <property type="protein sequence ID" value="ETO33165.1"/>
    <property type="molecule type" value="Genomic_DNA"/>
</dbReference>
<dbReference type="Proteomes" id="UP000023152">
    <property type="component" value="Unassembled WGS sequence"/>
</dbReference>
<organism evidence="2 3">
    <name type="scientific">Reticulomyxa filosa</name>
    <dbReference type="NCBI Taxonomy" id="46433"/>
    <lineage>
        <taxon>Eukaryota</taxon>
        <taxon>Sar</taxon>
        <taxon>Rhizaria</taxon>
        <taxon>Retaria</taxon>
        <taxon>Foraminifera</taxon>
        <taxon>Monothalamids</taxon>
        <taxon>Reticulomyxidae</taxon>
        <taxon>Reticulomyxa</taxon>
    </lineage>
</organism>
<dbReference type="AlphaFoldDB" id="X6P3P3"/>
<accession>X6P3P3</accession>
<reference evidence="2 3" key="1">
    <citation type="journal article" date="2013" name="Curr. Biol.">
        <title>The Genome of the Foraminiferan Reticulomyxa filosa.</title>
        <authorList>
            <person name="Glockner G."/>
            <person name="Hulsmann N."/>
            <person name="Schleicher M."/>
            <person name="Noegel A.A."/>
            <person name="Eichinger L."/>
            <person name="Gallinger C."/>
            <person name="Pawlowski J."/>
            <person name="Sierra R."/>
            <person name="Euteneuer U."/>
            <person name="Pillet L."/>
            <person name="Moustafa A."/>
            <person name="Platzer M."/>
            <person name="Groth M."/>
            <person name="Szafranski K."/>
            <person name="Schliwa M."/>
        </authorList>
    </citation>
    <scope>NUCLEOTIDE SEQUENCE [LARGE SCALE GENOMIC DNA]</scope>
</reference>
<gene>
    <name evidence="2" type="ORF">RFI_03942</name>
</gene>
<keyword evidence="3" id="KW-1185">Reference proteome</keyword>
<keyword evidence="1" id="KW-0472">Membrane</keyword>
<feature type="transmembrane region" description="Helical" evidence="1">
    <location>
        <begin position="171"/>
        <end position="194"/>
    </location>
</feature>
<keyword evidence="1" id="KW-0812">Transmembrane</keyword>
<sequence>TVTDFSISAYFKPKSLNQATFINIDNSFIFSYQSVDSFVFYLLMLLLIYCNNKCALFFFPDSSFQVMVNISGYQFTCYVASPMKLHQWNKIQVIVKDSIIWTGANGFFHMRAFDDVQQGLNLKLQFKEWSIGADYNGIDGSLDEFILVNEGTSTSNDSSGSSSNTVLGFKVWQIALIGAAAGLVLIGVIAVIIYKVKQRRVLKEQISDTLEANFT</sequence>
<comment type="caution">
    <text evidence="2">The sequence shown here is derived from an EMBL/GenBank/DDBJ whole genome shotgun (WGS) entry which is preliminary data.</text>
</comment>
<name>X6P3P3_RETFI</name>
<feature type="non-terminal residue" evidence="2">
    <location>
        <position position="1"/>
    </location>
</feature>
<proteinExistence type="predicted"/>
<evidence type="ECO:0000313" key="2">
    <source>
        <dbReference type="EMBL" id="ETO33165.1"/>
    </source>
</evidence>
<keyword evidence="1" id="KW-1133">Transmembrane helix</keyword>
<protein>
    <submittedName>
        <fullName evidence="2">Uncharacterized protein</fullName>
    </submittedName>
</protein>
<evidence type="ECO:0000313" key="3">
    <source>
        <dbReference type="Proteomes" id="UP000023152"/>
    </source>
</evidence>
<evidence type="ECO:0000256" key="1">
    <source>
        <dbReference type="SAM" id="Phobius"/>
    </source>
</evidence>